<dbReference type="PANTHER" id="PTHR43404">
    <property type="entry name" value="LIPOPOLYSACCHARIDE CHOLINEPHOSPHOTRANSFERASE LICD"/>
    <property type="match status" value="1"/>
</dbReference>
<dbReference type="Proteomes" id="UP000070458">
    <property type="component" value="Unassembled WGS sequence"/>
</dbReference>
<dbReference type="Pfam" id="PF04991">
    <property type="entry name" value="LicD"/>
    <property type="match status" value="1"/>
</dbReference>
<feature type="domain" description="LicD/FKTN/FKRP nucleotidyltransferase" evidence="1">
    <location>
        <begin position="26"/>
        <end position="247"/>
    </location>
</feature>
<dbReference type="OrthoDB" id="9786100at2"/>
<dbReference type="RefSeq" id="WP_049512529.1">
    <property type="nucleotide sequence ID" value="NZ_KQ970286.1"/>
</dbReference>
<reference evidence="2 3" key="1">
    <citation type="submission" date="2016-01" db="EMBL/GenBank/DDBJ databases">
        <title>Highly variable Streptococcus oralis are common among viridans streptococci isolated from primates.</title>
        <authorList>
            <person name="Denapaite D."/>
            <person name="Rieger M."/>
            <person name="Koendgen S."/>
            <person name="Brueckner R."/>
            <person name="Ochigava I."/>
            <person name="Kappeler P."/>
            <person name="Maetz-Rensing K."/>
            <person name="Leendertz F."/>
            <person name="Hakenbeck R."/>
        </authorList>
    </citation>
    <scope>NUCLEOTIDE SEQUENCE [LARGE SCALE GENOMIC DNA]</scope>
    <source>
        <strain evidence="2 3">DD26</strain>
    </source>
</reference>
<proteinExistence type="predicted"/>
<dbReference type="EMBL" id="LQOD01000084">
    <property type="protein sequence ID" value="KXT94958.1"/>
    <property type="molecule type" value="Genomic_DNA"/>
</dbReference>
<dbReference type="InterPro" id="IPR007074">
    <property type="entry name" value="LicD/FKTN/FKRP_NTP_transf"/>
</dbReference>
<evidence type="ECO:0000259" key="1">
    <source>
        <dbReference type="Pfam" id="PF04991"/>
    </source>
</evidence>
<evidence type="ECO:0000313" key="2">
    <source>
        <dbReference type="EMBL" id="KXT94958.1"/>
    </source>
</evidence>
<dbReference type="AlphaFoldDB" id="A0A139PXC6"/>
<dbReference type="GO" id="GO:0016740">
    <property type="term" value="F:transferase activity"/>
    <property type="evidence" value="ECO:0007669"/>
    <property type="project" value="UniProtKB-KW"/>
</dbReference>
<name>A0A139PXC6_STRMT</name>
<evidence type="ECO:0000313" key="3">
    <source>
        <dbReference type="Proteomes" id="UP000070458"/>
    </source>
</evidence>
<protein>
    <submittedName>
        <fullName evidence="2">Putative lipooligosaccharide cholinephosphotransferase</fullName>
    </submittedName>
</protein>
<dbReference type="PANTHER" id="PTHR43404:SF2">
    <property type="entry name" value="LIPOPOLYSACCHARIDE CHOLINEPHOSPHOTRANSFERASE LICD"/>
    <property type="match status" value="1"/>
</dbReference>
<comment type="caution">
    <text evidence="2">The sequence shown here is derived from an EMBL/GenBank/DDBJ whole genome shotgun (WGS) entry which is preliminary data.</text>
</comment>
<dbReference type="InterPro" id="IPR052942">
    <property type="entry name" value="LPS_cholinephosphotransferase"/>
</dbReference>
<accession>A0A139PXC6</accession>
<keyword evidence="2" id="KW-0808">Transferase</keyword>
<dbReference type="PATRIC" id="fig|28037.233.peg.551"/>
<dbReference type="GO" id="GO:0009100">
    <property type="term" value="P:glycoprotein metabolic process"/>
    <property type="evidence" value="ECO:0007669"/>
    <property type="project" value="UniProtKB-ARBA"/>
</dbReference>
<organism evidence="2 3">
    <name type="scientific">Streptococcus mitis</name>
    <dbReference type="NCBI Taxonomy" id="28037"/>
    <lineage>
        <taxon>Bacteria</taxon>
        <taxon>Bacillati</taxon>
        <taxon>Bacillota</taxon>
        <taxon>Bacilli</taxon>
        <taxon>Lactobacillales</taxon>
        <taxon>Streptococcaceae</taxon>
        <taxon>Streptococcus</taxon>
        <taxon>Streptococcus mitis group</taxon>
    </lineage>
</organism>
<sequence length="270" mass="32178">MSEKILTLEEIKQIELDILNYLHELCEEHEIKYFIDFGTLLGAVRHKGFIPWDDDTDISLARDEFEKLYEILKNEKHPYYRLISYRETKGYPYTYMRVYDVRTRRDANLLDKSVVLGTCVDIFPYDGVVTDERDRKKMRLYKQFIRLSSLNFKGVKIDNGGVKNLPRYFASAIFRLTSPQKWNEKLEKLALQYDVEQATDLACTTYDSYYPSGIKKEWLYDTIEMPYENILVKVPRKFHEILVYEFGEDYMTPPPIENQNPGTDKNYWID</sequence>
<gene>
    <name evidence="2" type="ORF">SMIDD26_00495</name>
</gene>